<feature type="transmembrane region" description="Helical" evidence="1">
    <location>
        <begin position="30"/>
        <end position="51"/>
    </location>
</feature>
<dbReference type="Proteomes" id="UP000636949">
    <property type="component" value="Unassembled WGS sequence"/>
</dbReference>
<protein>
    <submittedName>
        <fullName evidence="2">Uncharacterized protein</fullName>
    </submittedName>
</protein>
<reference evidence="2" key="2">
    <citation type="submission" date="2020-09" db="EMBL/GenBank/DDBJ databases">
        <authorList>
            <person name="Sun Q."/>
            <person name="Zhou Y."/>
        </authorList>
    </citation>
    <scope>NUCLEOTIDE SEQUENCE</scope>
    <source>
        <strain evidence="2">CGMCC 1.15758</strain>
    </source>
</reference>
<keyword evidence="3" id="KW-1185">Reference proteome</keyword>
<evidence type="ECO:0000256" key="1">
    <source>
        <dbReference type="SAM" id="Phobius"/>
    </source>
</evidence>
<gene>
    <name evidence="2" type="ORF">GCM10010995_25600</name>
</gene>
<dbReference type="AlphaFoldDB" id="A0A8J3E9E4"/>
<sequence length="90" mass="10649">MNRVNNMNKKYLDKKIRAYKQIRNYIYRPYFTIVEFALIIVAIMTSVGTFFMRELALELGFIGVIAVVTLCGRIFKKYKERAFIDSRPDL</sequence>
<dbReference type="EMBL" id="BMJS01000047">
    <property type="protein sequence ID" value="GGG06973.1"/>
    <property type="molecule type" value="Genomic_DNA"/>
</dbReference>
<accession>A0A8J3E9E4</accession>
<keyword evidence="1" id="KW-0812">Transmembrane</keyword>
<feature type="transmembrane region" description="Helical" evidence="1">
    <location>
        <begin position="57"/>
        <end position="75"/>
    </location>
</feature>
<proteinExistence type="predicted"/>
<dbReference type="RefSeq" id="WP_117004050.1">
    <property type="nucleotide sequence ID" value="NZ_BMJS01000047.1"/>
</dbReference>
<comment type="caution">
    <text evidence="2">The sequence shown here is derived from an EMBL/GenBank/DDBJ whole genome shotgun (WGS) entry which is preliminary data.</text>
</comment>
<reference evidence="2" key="1">
    <citation type="journal article" date="2014" name="Int. J. Syst. Evol. Microbiol.">
        <title>Complete genome sequence of Corynebacterium casei LMG S-19264T (=DSM 44701T), isolated from a smear-ripened cheese.</title>
        <authorList>
            <consortium name="US DOE Joint Genome Institute (JGI-PGF)"/>
            <person name="Walter F."/>
            <person name="Albersmeier A."/>
            <person name="Kalinowski J."/>
            <person name="Ruckert C."/>
        </authorList>
    </citation>
    <scope>NUCLEOTIDE SEQUENCE</scope>
    <source>
        <strain evidence="2">CGMCC 1.15758</strain>
    </source>
</reference>
<evidence type="ECO:0000313" key="2">
    <source>
        <dbReference type="EMBL" id="GGG06973.1"/>
    </source>
</evidence>
<name>A0A8J3E9E4_9GAMM</name>
<evidence type="ECO:0000313" key="3">
    <source>
        <dbReference type="Proteomes" id="UP000636949"/>
    </source>
</evidence>
<keyword evidence="1" id="KW-1133">Transmembrane helix</keyword>
<organism evidence="2 3">
    <name type="scientific">Cysteiniphilum litorale</name>
    <dbReference type="NCBI Taxonomy" id="2056700"/>
    <lineage>
        <taxon>Bacteria</taxon>
        <taxon>Pseudomonadati</taxon>
        <taxon>Pseudomonadota</taxon>
        <taxon>Gammaproteobacteria</taxon>
        <taxon>Thiotrichales</taxon>
        <taxon>Fastidiosibacteraceae</taxon>
        <taxon>Cysteiniphilum</taxon>
    </lineage>
</organism>
<keyword evidence="1" id="KW-0472">Membrane</keyword>